<dbReference type="Proteomes" id="UP000214720">
    <property type="component" value="Unassembled WGS sequence"/>
</dbReference>
<accession>A0A226WLG0</accession>
<dbReference type="Gene3D" id="3.30.70.100">
    <property type="match status" value="1"/>
</dbReference>
<dbReference type="PROSITE" id="PS51502">
    <property type="entry name" value="S_R_A_B_BARREL"/>
    <property type="match status" value="1"/>
</dbReference>
<evidence type="ECO:0000313" key="3">
    <source>
        <dbReference type="Proteomes" id="UP000214720"/>
    </source>
</evidence>
<feature type="domain" description="Stress-response A/B barrel" evidence="1">
    <location>
        <begin position="1"/>
        <end position="40"/>
    </location>
</feature>
<gene>
    <name evidence="2" type="ORF">BSU04_43990</name>
</gene>
<comment type="caution">
    <text evidence="2">The sequence shown here is derived from an EMBL/GenBank/DDBJ whole genome shotgun (WGS) entry which is preliminary data.</text>
</comment>
<dbReference type="InterPro" id="IPR013097">
    <property type="entry name" value="Dabb"/>
</dbReference>
<dbReference type="Pfam" id="PF07876">
    <property type="entry name" value="Dabb"/>
    <property type="match status" value="1"/>
</dbReference>
<evidence type="ECO:0000313" key="2">
    <source>
        <dbReference type="EMBL" id="OXC72034.1"/>
    </source>
</evidence>
<dbReference type="InterPro" id="IPR011008">
    <property type="entry name" value="Dimeric_a/b-barrel"/>
</dbReference>
<organism evidence="2 3">
    <name type="scientific">Caballeronia sordidicola</name>
    <name type="common">Burkholderia sordidicola</name>
    <dbReference type="NCBI Taxonomy" id="196367"/>
    <lineage>
        <taxon>Bacteria</taxon>
        <taxon>Pseudomonadati</taxon>
        <taxon>Pseudomonadota</taxon>
        <taxon>Betaproteobacteria</taxon>
        <taxon>Burkholderiales</taxon>
        <taxon>Burkholderiaceae</taxon>
        <taxon>Caballeronia</taxon>
    </lineage>
</organism>
<name>A0A226WLG0_CABSO</name>
<sequence>MVLVTDFESREALEAYANHPEHLRVKNEIIDLRTDRYQVD</sequence>
<reference evidence="3" key="1">
    <citation type="submission" date="2017-01" db="EMBL/GenBank/DDBJ databases">
        <title>Genome Analysis of Deinococcus marmoris KOPRI26562.</title>
        <authorList>
            <person name="Kim J.H."/>
            <person name="Oh H.-M."/>
        </authorList>
    </citation>
    <scope>NUCLEOTIDE SEQUENCE [LARGE SCALE GENOMIC DNA]</scope>
    <source>
        <strain evidence="3">PAMC 26633</strain>
    </source>
</reference>
<dbReference type="SUPFAM" id="SSF54909">
    <property type="entry name" value="Dimeric alpha+beta barrel"/>
    <property type="match status" value="1"/>
</dbReference>
<dbReference type="EMBL" id="MTHB01000286">
    <property type="protein sequence ID" value="OXC72034.1"/>
    <property type="molecule type" value="Genomic_DNA"/>
</dbReference>
<evidence type="ECO:0000259" key="1">
    <source>
        <dbReference type="PROSITE" id="PS51502"/>
    </source>
</evidence>
<dbReference type="AlphaFoldDB" id="A0A226WLG0"/>
<proteinExistence type="predicted"/>
<protein>
    <recommendedName>
        <fullName evidence="1">Stress-response A/B barrel domain-containing protein</fullName>
    </recommendedName>
</protein>